<dbReference type="InterPro" id="IPR035959">
    <property type="entry name" value="RutC-like_sf"/>
</dbReference>
<evidence type="ECO:0000313" key="2">
    <source>
        <dbReference type="EMBL" id="MFD0690215.1"/>
    </source>
</evidence>
<reference evidence="3" key="1">
    <citation type="journal article" date="2019" name="Int. J. Syst. Evol. Microbiol.">
        <title>The Global Catalogue of Microorganisms (GCM) 10K type strain sequencing project: providing services to taxonomists for standard genome sequencing and annotation.</title>
        <authorList>
            <consortium name="The Broad Institute Genomics Platform"/>
            <consortium name="The Broad Institute Genome Sequencing Center for Infectious Disease"/>
            <person name="Wu L."/>
            <person name="Ma J."/>
        </authorList>
    </citation>
    <scope>NUCLEOTIDE SEQUENCE [LARGE SCALE GENOMIC DNA]</scope>
    <source>
        <strain evidence="3">JCM 9371</strain>
    </source>
</reference>
<evidence type="ECO:0000256" key="1">
    <source>
        <dbReference type="SAM" id="MobiDB-lite"/>
    </source>
</evidence>
<dbReference type="EC" id="3.5.-.-" evidence="2"/>
<keyword evidence="3" id="KW-1185">Reference proteome</keyword>
<dbReference type="EMBL" id="JBHTGP010000018">
    <property type="protein sequence ID" value="MFD0690215.1"/>
    <property type="molecule type" value="Genomic_DNA"/>
</dbReference>
<protein>
    <submittedName>
        <fullName evidence="2">RidA family protein</fullName>
        <ecNumber evidence="2">3.5.-.-</ecNumber>
    </submittedName>
</protein>
<accession>A0ABW2XWQ8</accession>
<dbReference type="GO" id="GO:0016787">
    <property type="term" value="F:hydrolase activity"/>
    <property type="evidence" value="ECO:0007669"/>
    <property type="project" value="UniProtKB-KW"/>
</dbReference>
<dbReference type="Gene3D" id="3.30.1330.40">
    <property type="entry name" value="RutC-like"/>
    <property type="match status" value="1"/>
</dbReference>
<dbReference type="InterPro" id="IPR006175">
    <property type="entry name" value="YjgF/YER057c/UK114"/>
</dbReference>
<sequence length="144" mass="14979">MTERSTARPGTGIREIDAAGLPPGPGYSHAVSVDVPGRLVVLSGQIALDADGNLVGAGDVEAQTRQVFANLEAALTAAGARWEHVVRLGYFLRDARQVGVVRAVRTEMLPEGVSPAASLVEVSGLVRDDLLVEIEAWAVVPSGA</sequence>
<organism evidence="2 3">
    <name type="scientific">Actinomadura fibrosa</name>
    <dbReference type="NCBI Taxonomy" id="111802"/>
    <lineage>
        <taxon>Bacteria</taxon>
        <taxon>Bacillati</taxon>
        <taxon>Actinomycetota</taxon>
        <taxon>Actinomycetes</taxon>
        <taxon>Streptosporangiales</taxon>
        <taxon>Thermomonosporaceae</taxon>
        <taxon>Actinomadura</taxon>
    </lineage>
</organism>
<gene>
    <name evidence="2" type="ORF">ACFQZM_37400</name>
</gene>
<feature type="region of interest" description="Disordered" evidence="1">
    <location>
        <begin position="1"/>
        <end position="21"/>
    </location>
</feature>
<name>A0ABW2XWQ8_9ACTN</name>
<dbReference type="CDD" id="cd00448">
    <property type="entry name" value="YjgF_YER057c_UK114_family"/>
    <property type="match status" value="1"/>
</dbReference>
<evidence type="ECO:0000313" key="3">
    <source>
        <dbReference type="Proteomes" id="UP001597063"/>
    </source>
</evidence>
<keyword evidence="2" id="KW-0378">Hydrolase</keyword>
<dbReference type="Proteomes" id="UP001597063">
    <property type="component" value="Unassembled WGS sequence"/>
</dbReference>
<dbReference type="Pfam" id="PF01042">
    <property type="entry name" value="Ribonuc_L-PSP"/>
    <property type="match status" value="1"/>
</dbReference>
<comment type="caution">
    <text evidence="2">The sequence shown here is derived from an EMBL/GenBank/DDBJ whole genome shotgun (WGS) entry which is preliminary data.</text>
</comment>
<dbReference type="PANTHER" id="PTHR43857">
    <property type="entry name" value="BLR7761 PROTEIN"/>
    <property type="match status" value="1"/>
</dbReference>
<dbReference type="PANTHER" id="PTHR43857:SF1">
    <property type="entry name" value="YJGH FAMILY PROTEIN"/>
    <property type="match status" value="1"/>
</dbReference>
<proteinExistence type="predicted"/>
<dbReference type="RefSeq" id="WP_242618887.1">
    <property type="nucleotide sequence ID" value="NZ_CAACUY010000003.1"/>
</dbReference>
<dbReference type="SUPFAM" id="SSF55298">
    <property type="entry name" value="YjgF-like"/>
    <property type="match status" value="1"/>
</dbReference>